<evidence type="ECO:0000256" key="4">
    <source>
        <dbReference type="ARBA" id="ARBA00022989"/>
    </source>
</evidence>
<dbReference type="RefSeq" id="XP_056859974.1">
    <property type="nucleotide sequence ID" value="XM_057003994.1"/>
</dbReference>
<feature type="region of interest" description="Disordered" evidence="6">
    <location>
        <begin position="55"/>
        <end position="74"/>
    </location>
</feature>
<dbReference type="InterPro" id="IPR000109">
    <property type="entry name" value="POT_fam"/>
</dbReference>
<dbReference type="PANTHER" id="PTHR11654">
    <property type="entry name" value="OLIGOPEPTIDE TRANSPORTER-RELATED"/>
    <property type="match status" value="1"/>
</dbReference>
<sequence>MFNYLAKESFITGFQGELITRIKEEEKSKQKKIPFDHLTNLVWFFKGVVRESKRERGYNQGGREKHGSEIACNSGEDGVEEHTVFGKDDAASSSKLLRAKVDSLHNTLSPCSDTPSLHKPIHPCFHPNLRPCTRPIARSITHKPAGITTLQRITTGIFLSILSMVIAALVEMKRLKTARDHGLVDSPNAMVPMSVCWLIPQYVLYGVSDVFTMVGLQEFFYGQIPVELRSLDYLCTLA</sequence>
<accession>A0A9W3D859</accession>
<feature type="transmembrane region" description="Helical" evidence="7">
    <location>
        <begin position="153"/>
        <end position="170"/>
    </location>
</feature>
<evidence type="ECO:0000256" key="7">
    <source>
        <dbReference type="SAM" id="Phobius"/>
    </source>
</evidence>
<dbReference type="GeneID" id="130508468"/>
<dbReference type="Pfam" id="PF00854">
    <property type="entry name" value="PTR2"/>
    <property type="match status" value="1"/>
</dbReference>
<organism evidence="8 9">
    <name type="scientific">Raphanus sativus</name>
    <name type="common">Radish</name>
    <name type="synonym">Raphanus raphanistrum var. sativus</name>
    <dbReference type="NCBI Taxonomy" id="3726"/>
    <lineage>
        <taxon>Eukaryota</taxon>
        <taxon>Viridiplantae</taxon>
        <taxon>Streptophyta</taxon>
        <taxon>Embryophyta</taxon>
        <taxon>Tracheophyta</taxon>
        <taxon>Spermatophyta</taxon>
        <taxon>Magnoliopsida</taxon>
        <taxon>eudicotyledons</taxon>
        <taxon>Gunneridae</taxon>
        <taxon>Pentapetalae</taxon>
        <taxon>rosids</taxon>
        <taxon>malvids</taxon>
        <taxon>Brassicales</taxon>
        <taxon>Brassicaceae</taxon>
        <taxon>Brassiceae</taxon>
        <taxon>Raphanus</taxon>
    </lineage>
</organism>
<feature type="compositionally biased region" description="Basic and acidic residues" evidence="6">
    <location>
        <begin position="55"/>
        <end position="68"/>
    </location>
</feature>
<evidence type="ECO:0000256" key="2">
    <source>
        <dbReference type="ARBA" id="ARBA00005982"/>
    </source>
</evidence>
<comment type="subcellular location">
    <subcellularLocation>
        <location evidence="1">Membrane</location>
        <topology evidence="1">Multi-pass membrane protein</topology>
    </subcellularLocation>
</comment>
<evidence type="ECO:0000256" key="6">
    <source>
        <dbReference type="SAM" id="MobiDB-lite"/>
    </source>
</evidence>
<evidence type="ECO:0000313" key="9">
    <source>
        <dbReference type="RefSeq" id="XP_056859974.1"/>
    </source>
</evidence>
<evidence type="ECO:0000313" key="8">
    <source>
        <dbReference type="Proteomes" id="UP000504610"/>
    </source>
</evidence>
<dbReference type="InterPro" id="IPR036259">
    <property type="entry name" value="MFS_trans_sf"/>
</dbReference>
<keyword evidence="4 7" id="KW-1133">Transmembrane helix</keyword>
<dbReference type="KEGG" id="rsz:130508468"/>
<gene>
    <name evidence="9" type="primary">LOC130508468</name>
</gene>
<keyword evidence="3 7" id="KW-0812">Transmembrane</keyword>
<keyword evidence="8" id="KW-1185">Reference proteome</keyword>
<dbReference type="Gene3D" id="1.20.1250.20">
    <property type="entry name" value="MFS general substrate transporter like domains"/>
    <property type="match status" value="1"/>
</dbReference>
<comment type="similarity">
    <text evidence="2">Belongs to the major facilitator superfamily. Proton-dependent oligopeptide transporter (POT/PTR) (TC 2.A.17) family.</text>
</comment>
<dbReference type="GO" id="GO:0016020">
    <property type="term" value="C:membrane"/>
    <property type="evidence" value="ECO:0007669"/>
    <property type="project" value="UniProtKB-SubCell"/>
</dbReference>
<dbReference type="GO" id="GO:0022857">
    <property type="term" value="F:transmembrane transporter activity"/>
    <property type="evidence" value="ECO:0007669"/>
    <property type="project" value="InterPro"/>
</dbReference>
<evidence type="ECO:0000256" key="1">
    <source>
        <dbReference type="ARBA" id="ARBA00004141"/>
    </source>
</evidence>
<dbReference type="OrthoDB" id="8904098at2759"/>
<evidence type="ECO:0000256" key="3">
    <source>
        <dbReference type="ARBA" id="ARBA00022692"/>
    </source>
</evidence>
<proteinExistence type="inferred from homology"/>
<protein>
    <submittedName>
        <fullName evidence="9">Uncharacterized protein LOC130508468</fullName>
    </submittedName>
</protein>
<dbReference type="Proteomes" id="UP000504610">
    <property type="component" value="Chromosome 2"/>
</dbReference>
<name>A0A9W3D859_RAPSA</name>
<reference evidence="9" key="2">
    <citation type="submission" date="2025-08" db="UniProtKB">
        <authorList>
            <consortium name="RefSeq"/>
        </authorList>
    </citation>
    <scope>IDENTIFICATION</scope>
    <source>
        <tissue evidence="9">Leaf</tissue>
    </source>
</reference>
<reference evidence="8" key="1">
    <citation type="journal article" date="2019" name="Database">
        <title>The radish genome database (RadishGD): an integrated information resource for radish genomics.</title>
        <authorList>
            <person name="Yu H.J."/>
            <person name="Baek S."/>
            <person name="Lee Y.J."/>
            <person name="Cho A."/>
            <person name="Mun J.H."/>
        </authorList>
    </citation>
    <scope>NUCLEOTIDE SEQUENCE [LARGE SCALE GENOMIC DNA]</scope>
    <source>
        <strain evidence="8">cv. WK10039</strain>
    </source>
</reference>
<evidence type="ECO:0000256" key="5">
    <source>
        <dbReference type="ARBA" id="ARBA00023136"/>
    </source>
</evidence>
<keyword evidence="5 7" id="KW-0472">Membrane</keyword>
<dbReference type="AlphaFoldDB" id="A0A9W3D859"/>